<protein>
    <submittedName>
        <fullName evidence="1">Uncharacterized protein</fullName>
    </submittedName>
</protein>
<dbReference type="EMBL" id="GBXM01055630">
    <property type="protein sequence ID" value="JAH52947.1"/>
    <property type="molecule type" value="Transcribed_RNA"/>
</dbReference>
<organism evidence="1">
    <name type="scientific">Anguilla anguilla</name>
    <name type="common">European freshwater eel</name>
    <name type="synonym">Muraena anguilla</name>
    <dbReference type="NCBI Taxonomy" id="7936"/>
    <lineage>
        <taxon>Eukaryota</taxon>
        <taxon>Metazoa</taxon>
        <taxon>Chordata</taxon>
        <taxon>Craniata</taxon>
        <taxon>Vertebrata</taxon>
        <taxon>Euteleostomi</taxon>
        <taxon>Actinopterygii</taxon>
        <taxon>Neopterygii</taxon>
        <taxon>Teleostei</taxon>
        <taxon>Anguilliformes</taxon>
        <taxon>Anguillidae</taxon>
        <taxon>Anguilla</taxon>
    </lineage>
</organism>
<reference evidence="1" key="2">
    <citation type="journal article" date="2015" name="Fish Shellfish Immunol.">
        <title>Early steps in the European eel (Anguilla anguilla)-Vibrio vulnificus interaction in the gills: Role of the RtxA13 toxin.</title>
        <authorList>
            <person name="Callol A."/>
            <person name="Pajuelo D."/>
            <person name="Ebbesson L."/>
            <person name="Teles M."/>
            <person name="MacKenzie S."/>
            <person name="Amaro C."/>
        </authorList>
    </citation>
    <scope>NUCLEOTIDE SEQUENCE</scope>
</reference>
<accession>A0A0E9THN0</accession>
<name>A0A0E9THN0_ANGAN</name>
<evidence type="ECO:0000313" key="1">
    <source>
        <dbReference type="EMBL" id="JAH52947.1"/>
    </source>
</evidence>
<reference evidence="1" key="1">
    <citation type="submission" date="2014-11" db="EMBL/GenBank/DDBJ databases">
        <authorList>
            <person name="Amaro Gonzalez C."/>
        </authorList>
    </citation>
    <scope>NUCLEOTIDE SEQUENCE</scope>
</reference>
<sequence>MGCYVKYAYNIPMLVRKINFTFGLSSGTV</sequence>
<proteinExistence type="predicted"/>
<dbReference type="AlphaFoldDB" id="A0A0E9THN0"/>